<keyword evidence="19" id="KW-1185">Reference proteome</keyword>
<dbReference type="Pfam" id="PF24671">
    <property type="entry name" value="DRC7_C"/>
    <property type="match status" value="1"/>
</dbReference>
<dbReference type="PANTHER" id="PTHR35249">
    <property type="entry name" value="DYNEIN REGULATORY COMPLEX SUBUNIT 7"/>
    <property type="match status" value="1"/>
</dbReference>
<sequence>MKAEPKHADDNGDDGDDAANNFEARQEIFQRSDEEVALAARQFTVAGVVSTKQWRLEDASANTPPLPSYTSNCTKELLCLEYVANFQRQFEYMFPARKPLYLFPPNEHGTPKLVCTTLRPTLLPYRDLYDAQALARFLAGVLEYEPLADPLSPPKCLPSPGFTLKARAGDSFDFAVVFASFLIGAGYDAYVVHGIAPRWICLLDQSKTPLPTLAIEEQSRRAKGDNSREATASTSSIDPISQQYPNARATSVNGASSNEDTKLASRSTFTSKYVTMQQAQLEKSREDNQARESHDQIDVLYDDDDDDDDPLEGKRVHAWVLVRAGKRNVTEHFFIEASTGRVYPLHSSPYTRIECIWNHENYWVNMQVAMQSVYTTLFDLANPTDWEYVFLSALERKAVKEGIGGGASGGGDIGSSDAKGGSDLADDLKSLHISNGDNQRENDDDENADVLILDVPPSWVAKLALDRTTYKKQFVADAQRVTLYQRAKIEEFAEHSHEQGLVVRTTKYRDTNCTLPIEIREYFRHRKDKLESRVRFPLESKFEEHFGPGRVPEALKTRIEWIGSRREFHFYTRARMDGLKTREEVIQKRTIEHFEGRDDFLVFRSVTLTTDKDDMDAMKNPYVLPGGPTGELTIKKMKEKFARNVALPADDDARKRTYNVHDGTIRVHFHYATGKITAGARVYSKAPNTPVEVVLADPNATRPKASILEDELRASLQMEKDCYSAVRHSEMETQDILKIRKREEMAIVLETSFFDGNDDDDATTSHKDDAKDTGKDTKSEMDYLTPFLQSLHTSHAELTKEDAQSVREMCLRNLKERLLERANIIQARLDKENALLAKRQAAFQRSQREHDQGTDDEFERFCSETMFRIQILEQRLANHEETALQKYADMDQRLHNDPRLRILHR</sequence>
<evidence type="ECO:0000259" key="16">
    <source>
        <dbReference type="Pfam" id="PF24667"/>
    </source>
</evidence>
<dbReference type="InterPro" id="IPR033551">
    <property type="entry name" value="DRC7/lobo"/>
</dbReference>
<feature type="region of interest" description="Disordered" evidence="14">
    <location>
        <begin position="277"/>
        <end position="308"/>
    </location>
</feature>
<dbReference type="HOGENOM" id="CLU_016052_0_0_1"/>
<proteinExistence type="inferred from homology"/>
<dbReference type="eggNOG" id="ENOG502QRNZ">
    <property type="taxonomic scope" value="Eukaryota"/>
</dbReference>
<dbReference type="VEuPathDB" id="FungiDB:PYU1_G002237"/>
<dbReference type="Pfam" id="PF24656">
    <property type="entry name" value="CEPT76_peptidase"/>
    <property type="match status" value="1"/>
</dbReference>
<feature type="domain" description="Dynein regulatory complex subunit 7 C-terminal" evidence="17">
    <location>
        <begin position="797"/>
        <end position="903"/>
    </location>
</feature>
<dbReference type="GO" id="GO:0048870">
    <property type="term" value="P:cell motility"/>
    <property type="evidence" value="ECO:0007669"/>
    <property type="project" value="TreeGrafter"/>
</dbReference>
<keyword evidence="4" id="KW-0963">Cytoplasm</keyword>
<feature type="region of interest" description="Disordered" evidence="14">
    <location>
        <begin position="758"/>
        <end position="778"/>
    </location>
</feature>
<evidence type="ECO:0000259" key="17">
    <source>
        <dbReference type="Pfam" id="PF24671"/>
    </source>
</evidence>
<reference evidence="19" key="2">
    <citation type="submission" date="2010-04" db="EMBL/GenBank/DDBJ databases">
        <authorList>
            <person name="Buell R."/>
            <person name="Hamilton J."/>
            <person name="Hostetler J."/>
        </authorList>
    </citation>
    <scope>NUCLEOTIDE SEQUENCE [LARGE SCALE GENOMIC DNA]</scope>
    <source>
        <strain evidence="19">DAOM:BR144</strain>
    </source>
</reference>
<evidence type="ECO:0000256" key="9">
    <source>
        <dbReference type="ARBA" id="ARBA00023069"/>
    </source>
</evidence>
<reference evidence="19" key="1">
    <citation type="journal article" date="2010" name="Genome Biol.">
        <title>Genome sequence of the necrotrophic plant pathogen Pythium ultimum reveals original pathogenicity mechanisms and effector repertoire.</title>
        <authorList>
            <person name="Levesque C.A."/>
            <person name="Brouwer H."/>
            <person name="Cano L."/>
            <person name="Hamilton J.P."/>
            <person name="Holt C."/>
            <person name="Huitema E."/>
            <person name="Raffaele S."/>
            <person name="Robideau G.P."/>
            <person name="Thines M."/>
            <person name="Win J."/>
            <person name="Zerillo M.M."/>
            <person name="Beakes G.W."/>
            <person name="Boore J.L."/>
            <person name="Busam D."/>
            <person name="Dumas B."/>
            <person name="Ferriera S."/>
            <person name="Fuerstenberg S.I."/>
            <person name="Gachon C.M."/>
            <person name="Gaulin E."/>
            <person name="Govers F."/>
            <person name="Grenville-Briggs L."/>
            <person name="Horner N."/>
            <person name="Hostetler J."/>
            <person name="Jiang R.H."/>
            <person name="Johnson J."/>
            <person name="Krajaejun T."/>
            <person name="Lin H."/>
            <person name="Meijer H.J."/>
            <person name="Moore B."/>
            <person name="Morris P."/>
            <person name="Phuntmart V."/>
            <person name="Puiu D."/>
            <person name="Shetty J."/>
            <person name="Stajich J.E."/>
            <person name="Tripathy S."/>
            <person name="Wawra S."/>
            <person name="van West P."/>
            <person name="Whitty B.R."/>
            <person name="Coutinho P.M."/>
            <person name="Henrissat B."/>
            <person name="Martin F."/>
            <person name="Thomas P.D."/>
            <person name="Tyler B.M."/>
            <person name="De Vries R.P."/>
            <person name="Kamoun S."/>
            <person name="Yandell M."/>
            <person name="Tisserat N."/>
            <person name="Buell C.R."/>
        </authorList>
    </citation>
    <scope>NUCLEOTIDE SEQUENCE</scope>
    <source>
        <strain evidence="19">DAOM:BR144</strain>
    </source>
</reference>
<feature type="compositionally biased region" description="Basic and acidic residues" evidence="14">
    <location>
        <begin position="282"/>
        <end position="297"/>
    </location>
</feature>
<feature type="compositionally biased region" description="Polar residues" evidence="14">
    <location>
        <begin position="229"/>
        <end position="264"/>
    </location>
</feature>
<dbReference type="Pfam" id="PF24667">
    <property type="entry name" value="MORN_DRC7"/>
    <property type="match status" value="1"/>
</dbReference>
<reference evidence="18" key="3">
    <citation type="submission" date="2014-11" db="UniProtKB">
        <authorList>
            <consortium name="EnsemblProtists"/>
        </authorList>
    </citation>
    <scope>IDENTIFICATION</scope>
    <source>
        <strain evidence="18">DAOM BR144</strain>
    </source>
</reference>
<dbReference type="GO" id="GO:0031514">
    <property type="term" value="C:motile cilium"/>
    <property type="evidence" value="ECO:0007669"/>
    <property type="project" value="TreeGrafter"/>
</dbReference>
<feature type="region of interest" description="Disordered" evidence="14">
    <location>
        <begin position="1"/>
        <end position="26"/>
    </location>
</feature>
<feature type="compositionally biased region" description="Basic and acidic residues" evidence="14">
    <location>
        <begin position="1"/>
        <end position="10"/>
    </location>
</feature>
<dbReference type="InterPro" id="IPR056292">
    <property type="entry name" value="DRC7_C"/>
</dbReference>
<name>K3WB99_GLOUD</name>
<dbReference type="InterPro" id="IPR038765">
    <property type="entry name" value="Papain-like_cys_pep_sf"/>
</dbReference>
<dbReference type="InParanoid" id="K3WB99"/>
<comment type="similarity">
    <text evidence="2">Belongs to the DRC7 family.</text>
</comment>
<keyword evidence="7" id="KW-0744">Spermatogenesis</keyword>
<evidence type="ECO:0000256" key="7">
    <source>
        <dbReference type="ARBA" id="ARBA00022871"/>
    </source>
</evidence>
<keyword evidence="8" id="KW-0175">Coiled coil</keyword>
<evidence type="ECO:0000256" key="12">
    <source>
        <dbReference type="ARBA" id="ARBA00031627"/>
    </source>
</evidence>
<dbReference type="STRING" id="431595.K3WB99"/>
<organism evidence="18 19">
    <name type="scientific">Globisporangium ultimum (strain ATCC 200006 / CBS 805.95 / DAOM BR144)</name>
    <name type="common">Pythium ultimum</name>
    <dbReference type="NCBI Taxonomy" id="431595"/>
    <lineage>
        <taxon>Eukaryota</taxon>
        <taxon>Sar</taxon>
        <taxon>Stramenopiles</taxon>
        <taxon>Oomycota</taxon>
        <taxon>Peronosporomycetes</taxon>
        <taxon>Pythiales</taxon>
        <taxon>Pythiaceae</taxon>
        <taxon>Globisporangium</taxon>
    </lineage>
</organism>
<feature type="domain" description="CEP76/DRC7 peptidase-like" evidence="15">
    <location>
        <begin position="315"/>
        <end position="387"/>
    </location>
</feature>
<feature type="region of interest" description="Disordered" evidence="14">
    <location>
        <begin position="216"/>
        <end position="264"/>
    </location>
</feature>
<dbReference type="GO" id="GO:0007283">
    <property type="term" value="P:spermatogenesis"/>
    <property type="evidence" value="ECO:0007669"/>
    <property type="project" value="UniProtKB-KW"/>
</dbReference>
<evidence type="ECO:0000256" key="14">
    <source>
        <dbReference type="SAM" id="MobiDB-lite"/>
    </source>
</evidence>
<dbReference type="GO" id="GO:0030154">
    <property type="term" value="P:cell differentiation"/>
    <property type="evidence" value="ECO:0007669"/>
    <property type="project" value="UniProtKB-KW"/>
</dbReference>
<evidence type="ECO:0000256" key="10">
    <source>
        <dbReference type="ARBA" id="ARBA00023212"/>
    </source>
</evidence>
<dbReference type="OMA" id="CRDDYIT"/>
<accession>K3WB99</accession>
<evidence type="ECO:0000256" key="5">
    <source>
        <dbReference type="ARBA" id="ARBA00022782"/>
    </source>
</evidence>
<evidence type="ECO:0000313" key="18">
    <source>
        <dbReference type="EnsemblProtists" id="PYU1_T002240"/>
    </source>
</evidence>
<dbReference type="EnsemblProtists" id="PYU1_T002240">
    <property type="protein sequence ID" value="PYU1_T002240"/>
    <property type="gene ID" value="PYU1_G002237"/>
</dbReference>
<feature type="domain" description="Dynein regulatory complex subunit 7 MORN" evidence="16">
    <location>
        <begin position="479"/>
        <end position="752"/>
    </location>
</feature>
<evidence type="ECO:0000256" key="4">
    <source>
        <dbReference type="ARBA" id="ARBA00022490"/>
    </source>
</evidence>
<evidence type="ECO:0000256" key="11">
    <source>
        <dbReference type="ARBA" id="ARBA00023273"/>
    </source>
</evidence>
<dbReference type="PANTHER" id="PTHR35249:SF2">
    <property type="entry name" value="DYNEIN REGULATORY COMPLEX SUBUNIT 7"/>
    <property type="match status" value="1"/>
</dbReference>
<dbReference type="InterPro" id="IPR056291">
    <property type="entry name" value="MORN_DRC7"/>
</dbReference>
<dbReference type="SUPFAM" id="SSF54001">
    <property type="entry name" value="Cysteine proteinases"/>
    <property type="match status" value="1"/>
</dbReference>
<evidence type="ECO:0000259" key="15">
    <source>
        <dbReference type="Pfam" id="PF24656"/>
    </source>
</evidence>
<keyword evidence="6" id="KW-0282">Flagellum</keyword>
<dbReference type="Proteomes" id="UP000019132">
    <property type="component" value="Unassembled WGS sequence"/>
</dbReference>
<comment type="subcellular location">
    <subcellularLocation>
        <location evidence="1">Cytoplasm</location>
        <location evidence="1">Cytoskeleton</location>
        <location evidence="1">Flagellum axoneme</location>
    </subcellularLocation>
</comment>
<evidence type="ECO:0000256" key="3">
    <source>
        <dbReference type="ARBA" id="ARBA00021303"/>
    </source>
</evidence>
<evidence type="ECO:0000256" key="2">
    <source>
        <dbReference type="ARBA" id="ARBA00010738"/>
    </source>
</evidence>
<evidence type="ECO:0000256" key="6">
    <source>
        <dbReference type="ARBA" id="ARBA00022846"/>
    </source>
</evidence>
<feature type="compositionally biased region" description="Basic and acidic residues" evidence="14">
    <location>
        <begin position="217"/>
        <end position="228"/>
    </location>
</feature>
<dbReference type="InterPro" id="IPR056290">
    <property type="entry name" value="CEPT76/DRC7_peptidase-like_dom"/>
</dbReference>
<feature type="compositionally biased region" description="Basic and acidic residues" evidence="14">
    <location>
        <begin position="763"/>
        <end position="778"/>
    </location>
</feature>
<evidence type="ECO:0000256" key="8">
    <source>
        <dbReference type="ARBA" id="ARBA00023054"/>
    </source>
</evidence>
<keyword evidence="5" id="KW-0221">Differentiation</keyword>
<keyword evidence="10" id="KW-0206">Cytoskeleton</keyword>
<evidence type="ECO:0000256" key="13">
    <source>
        <dbReference type="ARBA" id="ARBA00031733"/>
    </source>
</evidence>
<evidence type="ECO:0000256" key="1">
    <source>
        <dbReference type="ARBA" id="ARBA00004611"/>
    </source>
</evidence>
<protein>
    <recommendedName>
        <fullName evidence="3">Dynein regulatory complex subunit 7</fullName>
    </recommendedName>
    <alternativeName>
        <fullName evidence="12">Coiled-coil domain-containing protein 135</fullName>
    </alternativeName>
    <alternativeName>
        <fullName evidence="13">Coiled-coil domain-containing protein lobo homolog</fullName>
    </alternativeName>
</protein>
<dbReference type="AlphaFoldDB" id="K3WB99"/>
<evidence type="ECO:0000313" key="19">
    <source>
        <dbReference type="Proteomes" id="UP000019132"/>
    </source>
</evidence>
<keyword evidence="11" id="KW-0966">Cell projection</keyword>
<keyword evidence="9" id="KW-0969">Cilium</keyword>